<reference evidence="2" key="1">
    <citation type="journal article" date="2020" name="mSystems">
        <title>Genome- and Community-Level Interaction Insights into Carbon Utilization and Element Cycling Functions of Hydrothermarchaeota in Hydrothermal Sediment.</title>
        <authorList>
            <person name="Zhou Z."/>
            <person name="Liu Y."/>
            <person name="Xu W."/>
            <person name="Pan J."/>
            <person name="Luo Z.H."/>
            <person name="Li M."/>
        </authorList>
    </citation>
    <scope>NUCLEOTIDE SEQUENCE [LARGE SCALE GENOMIC DNA]</scope>
    <source>
        <strain evidence="2">HyVt-505</strain>
    </source>
</reference>
<dbReference type="AlphaFoldDB" id="A0A832N765"/>
<sequence length="128" mass="14290">MKMKALTLAVLFSSSISMHTISQAADTSLAIEQMAEIILELEARPDQDAQMTLDDISKDSSSTDNERLLASTIKNMDRKIRPDDKPQLMKVWLSPAASETERELAKILLRFDDAPADSVKDTLSHWAE</sequence>
<accession>A0A832N765</accession>
<dbReference type="Proteomes" id="UP000885832">
    <property type="component" value="Unassembled WGS sequence"/>
</dbReference>
<dbReference type="EMBL" id="DRNF01000432">
    <property type="protein sequence ID" value="HHJ81336.1"/>
    <property type="molecule type" value="Genomic_DNA"/>
</dbReference>
<keyword evidence="1" id="KW-0732">Signal</keyword>
<organism evidence="2">
    <name type="scientific">Candidatus Tenderia electrophaga</name>
    <dbReference type="NCBI Taxonomy" id="1748243"/>
    <lineage>
        <taxon>Bacteria</taxon>
        <taxon>Pseudomonadati</taxon>
        <taxon>Pseudomonadota</taxon>
        <taxon>Gammaproteobacteria</taxon>
        <taxon>Candidatus Tenderiales</taxon>
        <taxon>Candidatus Tenderiaceae</taxon>
        <taxon>Candidatus Tenderia</taxon>
    </lineage>
</organism>
<proteinExistence type="predicted"/>
<feature type="signal peptide" evidence="1">
    <location>
        <begin position="1"/>
        <end position="24"/>
    </location>
</feature>
<protein>
    <submittedName>
        <fullName evidence="2">Uncharacterized protein</fullName>
    </submittedName>
</protein>
<comment type="caution">
    <text evidence="2">The sequence shown here is derived from an EMBL/GenBank/DDBJ whole genome shotgun (WGS) entry which is preliminary data.</text>
</comment>
<name>A0A832N765_9GAMM</name>
<feature type="chain" id="PRO_5032953790" evidence="1">
    <location>
        <begin position="25"/>
        <end position="128"/>
    </location>
</feature>
<gene>
    <name evidence="2" type="ORF">ENJ65_06850</name>
</gene>
<evidence type="ECO:0000256" key="1">
    <source>
        <dbReference type="SAM" id="SignalP"/>
    </source>
</evidence>
<evidence type="ECO:0000313" key="2">
    <source>
        <dbReference type="EMBL" id="HHJ81336.1"/>
    </source>
</evidence>